<organism evidence="1 2">
    <name type="scientific">Dyadobacter chenhuakuii</name>
    <dbReference type="NCBI Taxonomy" id="2909339"/>
    <lineage>
        <taxon>Bacteria</taxon>
        <taxon>Pseudomonadati</taxon>
        <taxon>Bacteroidota</taxon>
        <taxon>Cytophagia</taxon>
        <taxon>Cytophagales</taxon>
        <taxon>Spirosomataceae</taxon>
        <taxon>Dyadobacter</taxon>
    </lineage>
</organism>
<proteinExistence type="predicted"/>
<dbReference type="AlphaFoldDB" id="A0A9X1U3C1"/>
<sequence length="127" mass="14657">MGLVALLLTAFGCSKETHKDQDNDSHSRDINRILIGIWNSDQRDELTQKNVGKVTMRFMSDGQLLYDINAGNKLQRMNLVYKINGDTIISNQPSHPQEEKTKFRIEDDNKLIMEFNGEKAVFLRETR</sequence>
<evidence type="ECO:0000313" key="2">
    <source>
        <dbReference type="Proteomes" id="UP001139411"/>
    </source>
</evidence>
<protein>
    <recommendedName>
        <fullName evidence="3">Lipocalin-like protein</fullName>
    </recommendedName>
</protein>
<name>A0A9X1U3C1_9BACT</name>
<evidence type="ECO:0008006" key="3">
    <source>
        <dbReference type="Google" id="ProtNLM"/>
    </source>
</evidence>
<gene>
    <name evidence="1" type="ORF">L0661_23840</name>
</gene>
<dbReference type="Proteomes" id="UP001139411">
    <property type="component" value="Unassembled WGS sequence"/>
</dbReference>
<dbReference type="EMBL" id="JAKFFV010000019">
    <property type="protein sequence ID" value="MCF2501371.1"/>
    <property type="molecule type" value="Genomic_DNA"/>
</dbReference>
<reference evidence="1" key="1">
    <citation type="submission" date="2022-01" db="EMBL/GenBank/DDBJ databases">
        <title>Novel species in genus Dyadobacter.</title>
        <authorList>
            <person name="Ma C."/>
        </authorList>
    </citation>
    <scope>NUCLEOTIDE SEQUENCE</scope>
    <source>
        <strain evidence="1">CY357</strain>
    </source>
</reference>
<evidence type="ECO:0000313" key="1">
    <source>
        <dbReference type="EMBL" id="MCF2501371.1"/>
    </source>
</evidence>
<comment type="caution">
    <text evidence="1">The sequence shown here is derived from an EMBL/GenBank/DDBJ whole genome shotgun (WGS) entry which is preliminary data.</text>
</comment>
<accession>A0A9X1U3C1</accession>
<dbReference type="RefSeq" id="WP_235179543.1">
    <property type="nucleotide sequence ID" value="NZ_JAKFFV010000019.1"/>
</dbReference>